<keyword evidence="2" id="KW-1185">Reference proteome</keyword>
<gene>
    <name evidence="1" type="ORF">RIF25_11595</name>
</gene>
<evidence type="ECO:0000313" key="1">
    <source>
        <dbReference type="EMBL" id="MDS3861451.1"/>
    </source>
</evidence>
<evidence type="ECO:0000313" key="2">
    <source>
        <dbReference type="Proteomes" id="UP001268256"/>
    </source>
</evidence>
<evidence type="ECO:0008006" key="3">
    <source>
        <dbReference type="Google" id="ProtNLM"/>
    </source>
</evidence>
<organism evidence="1 2">
    <name type="scientific">Pseudocalidococcus azoricus BACA0444</name>
    <dbReference type="NCBI Taxonomy" id="2918990"/>
    <lineage>
        <taxon>Bacteria</taxon>
        <taxon>Bacillati</taxon>
        <taxon>Cyanobacteriota</taxon>
        <taxon>Cyanophyceae</taxon>
        <taxon>Acaryochloridales</taxon>
        <taxon>Thermosynechococcaceae</taxon>
        <taxon>Pseudocalidococcus</taxon>
        <taxon>Pseudocalidococcus azoricus</taxon>
    </lineage>
</organism>
<protein>
    <recommendedName>
        <fullName evidence="3">Alpha/beta hydrolase</fullName>
    </recommendedName>
</protein>
<comment type="caution">
    <text evidence="1">The sequence shown here is derived from an EMBL/GenBank/DDBJ whole genome shotgun (WGS) entry which is preliminary data.</text>
</comment>
<name>A0AAE4FSS6_9CYAN</name>
<dbReference type="SUPFAM" id="SSF53474">
    <property type="entry name" value="alpha/beta-Hydrolases"/>
    <property type="match status" value="1"/>
</dbReference>
<sequence>MPNPLIICPGFHEPAWTGKWLGGMAIEASQVRCLPRLEPVYSPGAVLEFCQAHCDPTQPLVMVAYSAGVVGGLGAAERWQALGGIVGGVVVIDAWGVPLWGNFPLVTVSHDWITDVCSQAWGNQNHFFAQPAVTHAQLWQSPQGAWGLGTLNGETTRQTAKTFIQKNLEQFPVSGLHNISA</sequence>
<dbReference type="Proteomes" id="UP001268256">
    <property type="component" value="Unassembled WGS sequence"/>
</dbReference>
<dbReference type="EMBL" id="JAVMIP010000012">
    <property type="protein sequence ID" value="MDS3861451.1"/>
    <property type="molecule type" value="Genomic_DNA"/>
</dbReference>
<proteinExistence type="predicted"/>
<accession>A0AAE4FSS6</accession>
<dbReference type="InterPro" id="IPR029058">
    <property type="entry name" value="AB_hydrolase_fold"/>
</dbReference>
<dbReference type="AlphaFoldDB" id="A0AAE4FSS6"/>
<reference evidence="2" key="1">
    <citation type="submission" date="2023-07" db="EMBL/GenBank/DDBJ databases">
        <authorList>
            <person name="Luz R."/>
            <person name="Cordeiro R."/>
            <person name="Fonseca A."/>
            <person name="Goncalves V."/>
        </authorList>
    </citation>
    <scope>NUCLEOTIDE SEQUENCE [LARGE SCALE GENOMIC DNA]</scope>
    <source>
        <strain evidence="2">BACA0444</strain>
    </source>
</reference>
<dbReference type="RefSeq" id="WP_322878694.1">
    <property type="nucleotide sequence ID" value="NZ_JAVMIP010000012.1"/>
</dbReference>